<keyword evidence="2" id="KW-0328">Glycosyltransferase</keyword>
<feature type="region of interest" description="Disordered" evidence="5">
    <location>
        <begin position="746"/>
        <end position="767"/>
    </location>
</feature>
<keyword evidence="4" id="KW-0934">Plastid</keyword>
<protein>
    <submittedName>
        <fullName evidence="7">SPOSA6832_03218-mRNA-1:cds</fullName>
    </submittedName>
</protein>
<dbReference type="InterPro" id="IPR013534">
    <property type="entry name" value="Starch_synth_cat_dom"/>
</dbReference>
<dbReference type="Proteomes" id="UP000243876">
    <property type="component" value="Unassembled WGS sequence"/>
</dbReference>
<organism evidence="7 8">
    <name type="scientific">Sporidiobolus salmonicolor</name>
    <name type="common">Yeast-like fungus</name>
    <name type="synonym">Sporobolomyces salmonicolor</name>
    <dbReference type="NCBI Taxonomy" id="5005"/>
    <lineage>
        <taxon>Eukaryota</taxon>
        <taxon>Fungi</taxon>
        <taxon>Dikarya</taxon>
        <taxon>Basidiomycota</taxon>
        <taxon>Pucciniomycotina</taxon>
        <taxon>Microbotryomycetes</taxon>
        <taxon>Sporidiobolales</taxon>
        <taxon>Sporidiobolaceae</taxon>
        <taxon>Sporobolomyces</taxon>
    </lineage>
</organism>
<name>A0A0D6ENC0_SPOSA</name>
<evidence type="ECO:0000313" key="7">
    <source>
        <dbReference type="EMBL" id="CEQ41484.1"/>
    </source>
</evidence>
<keyword evidence="4" id="KW-0035">Amyloplast</keyword>
<feature type="non-terminal residue" evidence="7">
    <location>
        <position position="1"/>
    </location>
</feature>
<feature type="domain" description="Starch synthase catalytic" evidence="6">
    <location>
        <begin position="65"/>
        <end position="378"/>
    </location>
</feature>
<evidence type="ECO:0000256" key="5">
    <source>
        <dbReference type="SAM" id="MobiDB-lite"/>
    </source>
</evidence>
<evidence type="ECO:0000259" key="6">
    <source>
        <dbReference type="Pfam" id="PF08323"/>
    </source>
</evidence>
<keyword evidence="8" id="KW-1185">Reference proteome</keyword>
<dbReference type="Pfam" id="PF13692">
    <property type="entry name" value="Glyco_trans_1_4"/>
    <property type="match status" value="1"/>
</dbReference>
<feature type="region of interest" description="Disordered" evidence="5">
    <location>
        <begin position="819"/>
        <end position="864"/>
    </location>
</feature>
<dbReference type="PANTHER" id="PTHR45825:SF11">
    <property type="entry name" value="ALPHA AMYLASE DOMAIN-CONTAINING PROTEIN"/>
    <property type="match status" value="1"/>
</dbReference>
<evidence type="ECO:0000256" key="3">
    <source>
        <dbReference type="ARBA" id="ARBA00022679"/>
    </source>
</evidence>
<dbReference type="AlphaFoldDB" id="A0A0D6ENC0"/>
<feature type="compositionally biased region" description="Basic residues" evidence="5">
    <location>
        <begin position="840"/>
        <end position="858"/>
    </location>
</feature>
<dbReference type="Pfam" id="PF08323">
    <property type="entry name" value="Glyco_transf_5"/>
    <property type="match status" value="1"/>
</dbReference>
<dbReference type="Gene3D" id="3.40.50.2000">
    <property type="entry name" value="Glycogen Phosphorylase B"/>
    <property type="match status" value="2"/>
</dbReference>
<proteinExistence type="predicted"/>
<evidence type="ECO:0000313" key="8">
    <source>
        <dbReference type="Proteomes" id="UP000243876"/>
    </source>
</evidence>
<dbReference type="OrthoDB" id="512920at2759"/>
<gene>
    <name evidence="7" type="primary">SPOSA6832_03218</name>
</gene>
<comment type="subcellular location">
    <subcellularLocation>
        <location evidence="1">Plastid</location>
        <location evidence="1">Amyloplast</location>
    </subcellularLocation>
</comment>
<dbReference type="GO" id="GO:0016757">
    <property type="term" value="F:glycosyltransferase activity"/>
    <property type="evidence" value="ECO:0007669"/>
    <property type="project" value="UniProtKB-KW"/>
</dbReference>
<reference evidence="8" key="1">
    <citation type="submission" date="2015-02" db="EMBL/GenBank/DDBJ databases">
        <authorList>
            <person name="Gon?alves P."/>
        </authorList>
    </citation>
    <scope>NUCLEOTIDE SEQUENCE [LARGE SCALE GENOMIC DNA]</scope>
</reference>
<dbReference type="EMBL" id="CENE01000014">
    <property type="protein sequence ID" value="CEQ41484.1"/>
    <property type="molecule type" value="Genomic_DNA"/>
</dbReference>
<accession>A0A0D6ENC0</accession>
<evidence type="ECO:0000256" key="4">
    <source>
        <dbReference type="ARBA" id="ARBA00023234"/>
    </source>
</evidence>
<feature type="compositionally biased region" description="Basic and acidic residues" evidence="5">
    <location>
        <begin position="757"/>
        <end position="767"/>
    </location>
</feature>
<evidence type="ECO:0000256" key="2">
    <source>
        <dbReference type="ARBA" id="ARBA00022676"/>
    </source>
</evidence>
<dbReference type="PANTHER" id="PTHR45825">
    <property type="entry name" value="GRANULE-BOUND STARCH SYNTHASE 1, CHLOROPLASTIC/AMYLOPLASTIC"/>
    <property type="match status" value="1"/>
</dbReference>
<sequence>AYCSLQPPESLNDHPSSFVRFRSTPSQKCRTLIRHPSIAAKPSYALQPYRHLDFSRRITLKPATRVLHVSKEFGPATMGGLGVMLTALTIAQSESPYVSVSVVLPYYSYLRERDLSADIEPFTTLSIPITLAHQRVKHIHCPVSLLRWQYSPAVDFLNPHLNRMSAAEVRSIDVYLIGPGTEKPFHVAFKAKDEGDIYSAYKPLKQEWKDLYYAKAVSELVAYLSTFDETTVFEVDDSAEEPEEDVLTSRRGPKRAVDVVHLHGATNAVVAFYLRQLERMSTSFRHCHPAIVYTLHDSLDEVEYSNLVSNAVTFLPPRSNPPATSDSLALLQPYIYRSGTQIFTSALGIDLADTTTFVSHSIASDIVTGRFRFHLQDLVMPSIAHRASRGAFIGVTNGLDFTEQAKNPFTSPALVERGLSFPRVGPDVQNKSTYYQRRDGRFSSAPDSAAVAFDPLLDLDDLPPPSALSSPVSFASAKDRAKTYLVRHAGPTFSLSSDDLSRPWFLFIGRFQYNKGCQFFETLLDVLSSSPISGRLFVLGARNNYPYASLRSLASRYPRHVTLIDDVSSPGLQAQWGPLIRMASDMAFVPSLSEAFGLVAAEALLFGTPVLSTGIGGLTEFLVPFPPVEATGGAEERANSYLFDLFPTRSMADTRGAEEDYSRSAQDVRPDDEQLEPARAALRKAAEQALRDWKRRRDERDWEVRETFVRRMVSDALRLKWDREKGPVEEYIRVYDLALDHRRRKLGIPAPMPPPPSERRSASPPRLEHPVAVPNIASGGHDQVSGADGVAHLRQETEDGSRIRALHQLLPVYKVYRAQGSSSEREKKAAAAKTKQASAKTKRALRRKLSRAKARRKGSVAAEG</sequence>
<keyword evidence="3" id="KW-0808">Transferase</keyword>
<evidence type="ECO:0000256" key="1">
    <source>
        <dbReference type="ARBA" id="ARBA00004602"/>
    </source>
</evidence>
<dbReference type="SUPFAM" id="SSF53756">
    <property type="entry name" value="UDP-Glycosyltransferase/glycogen phosphorylase"/>
    <property type="match status" value="1"/>
</dbReference>